<keyword evidence="3" id="KW-0804">Transcription</keyword>
<dbReference type="PROSITE" id="PS01124">
    <property type="entry name" value="HTH_ARAC_FAMILY_2"/>
    <property type="match status" value="1"/>
</dbReference>
<feature type="transmembrane region" description="Helical" evidence="5">
    <location>
        <begin position="6"/>
        <end position="22"/>
    </location>
</feature>
<reference evidence="7 8" key="4">
    <citation type="journal article" date="2018" name="Environ. Microbiol. Rep.">
        <title>Phylogenetic distribution of roseobacticides in the Roseobacter group and their effect on microalgae.</title>
        <authorList>
            <person name="Sonnenschein E.C."/>
            <person name="Phippen C.B."/>
            <person name="Bentzon-Tilia M."/>
            <person name="Rasmussen S.A."/>
            <person name="Nielsen K.F."/>
            <person name="Gram L."/>
        </authorList>
    </citation>
    <scope>NUCLEOTIDE SEQUENCE [LARGE SCALE GENOMIC DNA]</scope>
    <source>
        <strain evidence="7 8">P36</strain>
    </source>
</reference>
<evidence type="ECO:0000259" key="6">
    <source>
        <dbReference type="PROSITE" id="PS01124"/>
    </source>
</evidence>
<organism evidence="7 8">
    <name type="scientific">Phaeobacter piscinae</name>
    <dbReference type="NCBI Taxonomy" id="1580596"/>
    <lineage>
        <taxon>Bacteria</taxon>
        <taxon>Pseudomonadati</taxon>
        <taxon>Pseudomonadota</taxon>
        <taxon>Alphaproteobacteria</taxon>
        <taxon>Rhodobacterales</taxon>
        <taxon>Roseobacteraceae</taxon>
        <taxon>Phaeobacter</taxon>
    </lineage>
</organism>
<evidence type="ECO:0000256" key="1">
    <source>
        <dbReference type="ARBA" id="ARBA00023015"/>
    </source>
</evidence>
<reference evidence="7 8" key="2">
    <citation type="journal article" date="2017" name="Genome Biol. Evol.">
        <title>Trajectories and Drivers of Genome Evolution in Surface-Associated Marine Phaeobacter.</title>
        <authorList>
            <person name="Freese H.M."/>
            <person name="Sikorski J."/>
            <person name="Bunk B."/>
            <person name="Scheuner C."/>
            <person name="Meier-Kolthoff J.P."/>
            <person name="Sproer C."/>
            <person name="Gram L."/>
            <person name="Overmann J."/>
        </authorList>
    </citation>
    <scope>NUCLEOTIDE SEQUENCE [LARGE SCALE GENOMIC DNA]</scope>
    <source>
        <strain evidence="7 8">P36</strain>
    </source>
</reference>
<dbReference type="Proteomes" id="UP000218891">
    <property type="component" value="Chromosome"/>
</dbReference>
<evidence type="ECO:0000256" key="4">
    <source>
        <dbReference type="SAM" id="MobiDB-lite"/>
    </source>
</evidence>
<dbReference type="InterPro" id="IPR018060">
    <property type="entry name" value="HTH_AraC"/>
</dbReference>
<keyword evidence="5" id="KW-0812">Transmembrane</keyword>
<feature type="transmembrane region" description="Helical" evidence="5">
    <location>
        <begin position="60"/>
        <end position="82"/>
    </location>
</feature>
<dbReference type="SMART" id="SM00342">
    <property type="entry name" value="HTH_ARAC"/>
    <property type="match status" value="1"/>
</dbReference>
<protein>
    <submittedName>
        <fullName evidence="7">AraC-type DNA-binding protein domain protein-containing protein</fullName>
    </submittedName>
</protein>
<reference evidence="7 8" key="3">
    <citation type="journal article" date="2017" name="Int. J. Syst. Evol. Microbiol.">
        <title>Adaptation of Surface-Associated Bacteria to the Open Ocean: A Genomically Distinct Subpopulation of Phaeobacter gallaeciensis Colonizes Pacific Mesozooplankton.</title>
        <authorList>
            <person name="Freese H.M."/>
            <person name="Methner A."/>
            <person name="Overmann J."/>
        </authorList>
    </citation>
    <scope>NUCLEOTIDE SEQUENCE [LARGE SCALE GENOMIC DNA]</scope>
    <source>
        <strain evidence="7 8">P36</strain>
    </source>
</reference>
<feature type="transmembrane region" description="Helical" evidence="5">
    <location>
        <begin position="184"/>
        <end position="206"/>
    </location>
</feature>
<evidence type="ECO:0000256" key="3">
    <source>
        <dbReference type="ARBA" id="ARBA00023163"/>
    </source>
</evidence>
<feature type="transmembrane region" description="Helical" evidence="5">
    <location>
        <begin position="34"/>
        <end position="54"/>
    </location>
</feature>
<dbReference type="InterPro" id="IPR009057">
    <property type="entry name" value="Homeodomain-like_sf"/>
</dbReference>
<name>A0ABM6PCP3_9RHOB</name>
<dbReference type="Gene3D" id="1.10.10.60">
    <property type="entry name" value="Homeodomain-like"/>
    <property type="match status" value="1"/>
</dbReference>
<sequence length="359" mass="40113">MIFIPIEFMFSAQMMFLFIHVVRNDDTANKNKPFLLLILLSAVQSFLLGLRWGYDVEATSYIVPILATLLPALVYAGVLNVIERDRWPLAQRMVVYYLPTVLVVGLTLFWREAVDIVVVITFLAYAVVILRLLLPGTDALGITPLDGADSTYRAIFFAALSLLSFALIDTILFLSFIWKHVDHVPSVILFANFAALVMLGLAATLASNSKTPPQDTPQPRRLDEEELSGSATIQRIEELMNDDHVYRDANLNLERLARKALIPSRQISQAINRSVGMNVSQYVNGYRIAEACDLLQATRRSVTDIMFDVGFQTKSNFNREFRRVTGMTPQAWRMKYTPAVEDPTAEPNTGCAAAQGGTT</sequence>
<feature type="transmembrane region" description="Helical" evidence="5">
    <location>
        <begin position="116"/>
        <end position="134"/>
    </location>
</feature>
<keyword evidence="5" id="KW-0472">Membrane</keyword>
<proteinExistence type="predicted"/>
<evidence type="ECO:0000313" key="7">
    <source>
        <dbReference type="EMBL" id="ATG35452.1"/>
    </source>
</evidence>
<keyword evidence="5" id="KW-1133">Transmembrane helix</keyword>
<dbReference type="Pfam" id="PF12833">
    <property type="entry name" value="HTH_18"/>
    <property type="match status" value="1"/>
</dbReference>
<evidence type="ECO:0000256" key="5">
    <source>
        <dbReference type="SAM" id="Phobius"/>
    </source>
</evidence>
<dbReference type="SUPFAM" id="SSF46689">
    <property type="entry name" value="Homeodomain-like"/>
    <property type="match status" value="1"/>
</dbReference>
<keyword evidence="2 7" id="KW-0238">DNA-binding</keyword>
<keyword evidence="1" id="KW-0805">Transcription regulation</keyword>
<feature type="region of interest" description="Disordered" evidence="4">
    <location>
        <begin position="340"/>
        <end position="359"/>
    </location>
</feature>
<evidence type="ECO:0000256" key="2">
    <source>
        <dbReference type="ARBA" id="ARBA00023125"/>
    </source>
</evidence>
<gene>
    <name evidence="7" type="ORF">PhaeoP36_01301</name>
</gene>
<dbReference type="RefSeq" id="WP_096868688.1">
    <property type="nucleotide sequence ID" value="NZ_CP010643.1"/>
</dbReference>
<dbReference type="EMBL" id="CP010643">
    <property type="protein sequence ID" value="ATG35452.1"/>
    <property type="molecule type" value="Genomic_DNA"/>
</dbReference>
<keyword evidence="8" id="KW-1185">Reference proteome</keyword>
<accession>A0ABM6PCP3</accession>
<evidence type="ECO:0000313" key="8">
    <source>
        <dbReference type="Proteomes" id="UP000218891"/>
    </source>
</evidence>
<reference evidence="7 8" key="1">
    <citation type="journal article" date="2017" name="Front. Microbiol.">
        <title>Phaeobacter piscinae sp. nov., a species of the Roseobacter group and potential aquaculture probiont.</title>
        <authorList>
            <person name="Sonnenschein E.C."/>
            <person name="Phippen C.B.W."/>
            <person name="Nielsen K.F."/>
            <person name="Mateiu R.V."/>
            <person name="Melchiorsen J."/>
            <person name="Gram L."/>
            <person name="Overmann J."/>
            <person name="Freese H.M."/>
        </authorList>
    </citation>
    <scope>NUCLEOTIDE SEQUENCE [LARGE SCALE GENOMIC DNA]</scope>
    <source>
        <strain evidence="7 8">P36</strain>
    </source>
</reference>
<feature type="region of interest" description="Disordered" evidence="4">
    <location>
        <begin position="208"/>
        <end position="227"/>
    </location>
</feature>
<dbReference type="PANTHER" id="PTHR43280:SF29">
    <property type="entry name" value="ARAC-FAMILY TRANSCRIPTIONAL REGULATOR"/>
    <property type="match status" value="1"/>
</dbReference>
<dbReference type="PANTHER" id="PTHR43280">
    <property type="entry name" value="ARAC-FAMILY TRANSCRIPTIONAL REGULATOR"/>
    <property type="match status" value="1"/>
</dbReference>
<feature type="transmembrane region" description="Helical" evidence="5">
    <location>
        <begin position="155"/>
        <end position="178"/>
    </location>
</feature>
<feature type="transmembrane region" description="Helical" evidence="5">
    <location>
        <begin position="94"/>
        <end position="110"/>
    </location>
</feature>
<feature type="domain" description="HTH araC/xylS-type" evidence="6">
    <location>
        <begin position="234"/>
        <end position="335"/>
    </location>
</feature>
<dbReference type="GO" id="GO:0003677">
    <property type="term" value="F:DNA binding"/>
    <property type="evidence" value="ECO:0007669"/>
    <property type="project" value="UniProtKB-KW"/>
</dbReference>